<sequence length="423" mass="47510">MSAALAAGATAAQASGNVSHPAQADSHVVEYDEYFTTERLRVDFILAGDRDSQQAFLADLKKECEWAGSHGSLIDPFRYGEYMFEAWDGERLVYSKGFSALFLEWRTTAQAEEVSKAFTQSVWMPFPRKPLRITLSERVKATGEFRQMFSCMVDPEDALIKRNPASGAETTTLLRSGDMEDKVDLLFVAEGYTADEMDKFHADCRRLMDSLFTMEPYKSRKDDFNISALDVVSAGSGTDIPHKGIWKDTAMESHYYTFYIDRYLTLPDHTAIADNVSGAPFDALYVVVNDSGYGGGGIYNSYGMGTSDNALADKLFIHEFGHSFAGLGDEYYDDSVAYQDMYNLKTEPWEPNITTLVDFGSKWKDMLDSGEYDGLIGIYEGGGYTAKGIYRPREDCRMRTNVSGDFCPVCRRAINRMIDYYTK</sequence>
<gene>
    <name evidence="2" type="ORF">IAB80_09115</name>
</gene>
<name>A0A9D9NML6_9BACT</name>
<evidence type="ECO:0000313" key="3">
    <source>
        <dbReference type="Proteomes" id="UP000823771"/>
    </source>
</evidence>
<feature type="domain" description="Peptidase M64 N-terminal" evidence="1">
    <location>
        <begin position="30"/>
        <end position="149"/>
    </location>
</feature>
<dbReference type="Gene3D" id="2.60.40.3250">
    <property type="entry name" value="Peptidase M64, N-terminal domain"/>
    <property type="match status" value="1"/>
</dbReference>
<dbReference type="InterPro" id="IPR038171">
    <property type="entry name" value="M64_N_sf"/>
</dbReference>
<organism evidence="2 3">
    <name type="scientific">Candidatus Cryptobacteroides excrementipullorum</name>
    <dbReference type="NCBI Taxonomy" id="2840761"/>
    <lineage>
        <taxon>Bacteria</taxon>
        <taxon>Pseudomonadati</taxon>
        <taxon>Bacteroidota</taxon>
        <taxon>Bacteroidia</taxon>
        <taxon>Bacteroidales</taxon>
        <taxon>Candidatus Cryptobacteroides</taxon>
    </lineage>
</organism>
<dbReference type="GO" id="GO:0008237">
    <property type="term" value="F:metallopeptidase activity"/>
    <property type="evidence" value="ECO:0007669"/>
    <property type="project" value="InterPro"/>
</dbReference>
<proteinExistence type="predicted"/>
<protein>
    <submittedName>
        <fullName evidence="2">Peptidase M64</fullName>
    </submittedName>
</protein>
<evidence type="ECO:0000259" key="1">
    <source>
        <dbReference type="Pfam" id="PF16217"/>
    </source>
</evidence>
<dbReference type="InterPro" id="IPR032625">
    <property type="entry name" value="M64_N"/>
</dbReference>
<reference evidence="2" key="1">
    <citation type="submission" date="2020-10" db="EMBL/GenBank/DDBJ databases">
        <authorList>
            <person name="Gilroy R."/>
        </authorList>
    </citation>
    <scope>NUCLEOTIDE SEQUENCE</scope>
    <source>
        <strain evidence="2">2478</strain>
    </source>
</reference>
<reference evidence="2" key="2">
    <citation type="journal article" date="2021" name="PeerJ">
        <title>Extensive microbial diversity within the chicken gut microbiome revealed by metagenomics and culture.</title>
        <authorList>
            <person name="Gilroy R."/>
            <person name="Ravi A."/>
            <person name="Getino M."/>
            <person name="Pursley I."/>
            <person name="Horton D.L."/>
            <person name="Alikhan N.F."/>
            <person name="Baker D."/>
            <person name="Gharbi K."/>
            <person name="Hall N."/>
            <person name="Watson M."/>
            <person name="Adriaenssens E.M."/>
            <person name="Foster-Nyarko E."/>
            <person name="Jarju S."/>
            <person name="Secka A."/>
            <person name="Antonio M."/>
            <person name="Oren A."/>
            <person name="Chaudhuri R.R."/>
            <person name="La Ragione R."/>
            <person name="Hildebrand F."/>
            <person name="Pallen M.J."/>
        </authorList>
    </citation>
    <scope>NUCLEOTIDE SEQUENCE</scope>
    <source>
        <strain evidence="2">2478</strain>
    </source>
</reference>
<dbReference type="AlphaFoldDB" id="A0A9D9NML6"/>
<evidence type="ECO:0000313" key="2">
    <source>
        <dbReference type="EMBL" id="MBO8479030.1"/>
    </source>
</evidence>
<comment type="caution">
    <text evidence="2">The sequence shown here is derived from an EMBL/GenBank/DDBJ whole genome shotgun (WGS) entry which is preliminary data.</text>
</comment>
<dbReference type="Gene3D" id="3.40.390.10">
    <property type="entry name" value="Collagenase (Catalytic Domain)"/>
    <property type="match status" value="1"/>
</dbReference>
<accession>A0A9D9NML6</accession>
<dbReference type="InterPro" id="IPR024079">
    <property type="entry name" value="MetalloPept_cat_dom_sf"/>
</dbReference>
<dbReference type="InterPro" id="IPR019026">
    <property type="entry name" value="Peptidase_M64_IgA"/>
</dbReference>
<dbReference type="Pfam" id="PF16217">
    <property type="entry name" value="M64_N"/>
    <property type="match status" value="1"/>
</dbReference>
<dbReference type="EMBL" id="JADILZ010000084">
    <property type="protein sequence ID" value="MBO8479030.1"/>
    <property type="molecule type" value="Genomic_DNA"/>
</dbReference>
<dbReference type="Proteomes" id="UP000823771">
    <property type="component" value="Unassembled WGS sequence"/>
</dbReference>
<dbReference type="Pfam" id="PF09471">
    <property type="entry name" value="Peptidase_M64"/>
    <property type="match status" value="1"/>
</dbReference>